<comment type="caution">
    <text evidence="1">The sequence shown here is derived from an EMBL/GenBank/DDBJ whole genome shotgun (WGS) entry which is preliminary data.</text>
</comment>
<accession>A0A8J2H9G2</accession>
<dbReference type="OrthoDB" id="6369833at2759"/>
<dbReference type="AlphaFoldDB" id="A0A8J2H9G2"/>
<dbReference type="EMBL" id="CAJNRD030001119">
    <property type="protein sequence ID" value="CAG5088714.1"/>
    <property type="molecule type" value="Genomic_DNA"/>
</dbReference>
<reference evidence="1" key="1">
    <citation type="submission" date="2021-04" db="EMBL/GenBank/DDBJ databases">
        <authorList>
            <person name="Chebbi M.A.C M."/>
        </authorList>
    </citation>
    <scope>NUCLEOTIDE SEQUENCE</scope>
</reference>
<dbReference type="Proteomes" id="UP000786811">
    <property type="component" value="Unassembled WGS sequence"/>
</dbReference>
<evidence type="ECO:0008006" key="3">
    <source>
        <dbReference type="Google" id="ProtNLM"/>
    </source>
</evidence>
<organism evidence="1 2">
    <name type="scientific">Cotesia congregata</name>
    <name type="common">Parasitoid wasp</name>
    <name type="synonym">Apanteles congregatus</name>
    <dbReference type="NCBI Taxonomy" id="51543"/>
    <lineage>
        <taxon>Eukaryota</taxon>
        <taxon>Metazoa</taxon>
        <taxon>Ecdysozoa</taxon>
        <taxon>Arthropoda</taxon>
        <taxon>Hexapoda</taxon>
        <taxon>Insecta</taxon>
        <taxon>Pterygota</taxon>
        <taxon>Neoptera</taxon>
        <taxon>Endopterygota</taxon>
        <taxon>Hymenoptera</taxon>
        <taxon>Apocrita</taxon>
        <taxon>Ichneumonoidea</taxon>
        <taxon>Braconidae</taxon>
        <taxon>Microgastrinae</taxon>
        <taxon>Cotesia</taxon>
    </lineage>
</organism>
<name>A0A8J2H9G2_COTCN</name>
<protein>
    <recommendedName>
        <fullName evidence="3">RNase H domain-containing protein</fullName>
    </recommendedName>
</protein>
<evidence type="ECO:0000313" key="1">
    <source>
        <dbReference type="EMBL" id="CAG5088714.1"/>
    </source>
</evidence>
<keyword evidence="2" id="KW-1185">Reference proteome</keyword>
<evidence type="ECO:0000313" key="2">
    <source>
        <dbReference type="Proteomes" id="UP000786811"/>
    </source>
</evidence>
<sequence>MKQYQNLTDKTRLLRIGHTNLTHIYLITKTDPELCPKCKEVLTVQHLMIDCRRLIQERSNEGISNDMKTILNNQDQCHQVANDLVGNIPLKKFILIERLPNTYES</sequence>
<gene>
    <name evidence="1" type="ORF">HICCMSTLAB_LOCUS4952</name>
</gene>
<proteinExistence type="predicted"/>